<comment type="subcellular location">
    <subcellularLocation>
        <location evidence="1">Membrane</location>
        <topology evidence="1">Multi-pass membrane protein</topology>
    </subcellularLocation>
</comment>
<feature type="transmembrane region" description="Helical" evidence="5">
    <location>
        <begin position="64"/>
        <end position="87"/>
    </location>
</feature>
<dbReference type="Proteomes" id="UP000694523">
    <property type="component" value="Unplaced"/>
</dbReference>
<organism evidence="6 7">
    <name type="scientific">Neogobius melanostomus</name>
    <name type="common">round goby</name>
    <dbReference type="NCBI Taxonomy" id="47308"/>
    <lineage>
        <taxon>Eukaryota</taxon>
        <taxon>Metazoa</taxon>
        <taxon>Chordata</taxon>
        <taxon>Craniata</taxon>
        <taxon>Vertebrata</taxon>
        <taxon>Euteleostomi</taxon>
        <taxon>Actinopterygii</taxon>
        <taxon>Neopterygii</taxon>
        <taxon>Teleostei</taxon>
        <taxon>Neoteleostei</taxon>
        <taxon>Acanthomorphata</taxon>
        <taxon>Gobiaria</taxon>
        <taxon>Gobiiformes</taxon>
        <taxon>Gobioidei</taxon>
        <taxon>Gobiidae</taxon>
        <taxon>Benthophilinae</taxon>
        <taxon>Neogobiini</taxon>
        <taxon>Neogobius</taxon>
    </lineage>
</organism>
<reference evidence="6" key="2">
    <citation type="submission" date="2025-09" db="UniProtKB">
        <authorList>
            <consortium name="Ensembl"/>
        </authorList>
    </citation>
    <scope>IDENTIFICATION</scope>
</reference>
<dbReference type="Gene3D" id="1.20.1740.10">
    <property type="entry name" value="Amino acid/polyamine transporter I"/>
    <property type="match status" value="1"/>
</dbReference>
<feature type="transmembrane region" description="Helical" evidence="5">
    <location>
        <begin position="209"/>
        <end position="225"/>
    </location>
</feature>
<accession>A0A8C6SG32</accession>
<dbReference type="AlphaFoldDB" id="A0A8C6SG32"/>
<evidence type="ECO:0000313" key="7">
    <source>
        <dbReference type="Proteomes" id="UP000694523"/>
    </source>
</evidence>
<dbReference type="GO" id="GO:0016020">
    <property type="term" value="C:membrane"/>
    <property type="evidence" value="ECO:0007669"/>
    <property type="project" value="UniProtKB-SubCell"/>
</dbReference>
<keyword evidence="3 5" id="KW-1133">Transmembrane helix</keyword>
<dbReference type="InterPro" id="IPR002293">
    <property type="entry name" value="AA/rel_permease1"/>
</dbReference>
<proteinExistence type="predicted"/>
<dbReference type="PIRSF" id="PIRSF006060">
    <property type="entry name" value="AA_transporter"/>
    <property type="match status" value="1"/>
</dbReference>
<feature type="transmembrane region" description="Helical" evidence="5">
    <location>
        <begin position="107"/>
        <end position="135"/>
    </location>
</feature>
<dbReference type="GO" id="GO:0015179">
    <property type="term" value="F:L-amino acid transmembrane transporter activity"/>
    <property type="evidence" value="ECO:0007669"/>
    <property type="project" value="TreeGrafter"/>
</dbReference>
<feature type="transmembrane region" description="Helical" evidence="5">
    <location>
        <begin position="295"/>
        <end position="321"/>
    </location>
</feature>
<feature type="transmembrane region" description="Helical" evidence="5">
    <location>
        <begin position="30"/>
        <end position="52"/>
    </location>
</feature>
<feature type="transmembrane region" description="Helical" evidence="5">
    <location>
        <begin position="245"/>
        <end position="263"/>
    </location>
</feature>
<dbReference type="PANTHER" id="PTHR11785:SF354">
    <property type="entry name" value="B(0,+)-TYPE AMINO ACID TRANSPORTER 1"/>
    <property type="match status" value="1"/>
</dbReference>
<reference evidence="6" key="1">
    <citation type="submission" date="2025-08" db="UniProtKB">
        <authorList>
            <consortium name="Ensembl"/>
        </authorList>
    </citation>
    <scope>IDENTIFICATION</scope>
</reference>
<evidence type="ECO:0000313" key="6">
    <source>
        <dbReference type="Ensembl" id="ENSNMLP00000005281.1"/>
    </source>
</evidence>
<feature type="transmembrane region" description="Helical" evidence="5">
    <location>
        <begin position="365"/>
        <end position="383"/>
    </location>
</feature>
<dbReference type="Ensembl" id="ENSNMLT00000006072.1">
    <property type="protein sequence ID" value="ENSNMLP00000005281.1"/>
    <property type="gene ID" value="ENSNMLG00000003860.1"/>
</dbReference>
<feature type="transmembrane region" description="Helical" evidence="5">
    <location>
        <begin position="182"/>
        <end position="202"/>
    </location>
</feature>
<sequence length="417" mass="46214">MLGQISEMDKDMKQHDISQDAVLSAVFMDFVLYVLTQVGLFSGICLIVGTMVGSGIFSSPKSVLLYSGAVGPCLLIWVACGVLSMLGENTTVIWQAFKEYSYLMESFGSIVGFLYSWTTVMVLKPSSIGIICLSFEYASAPFYPECSPTVLVTKCMAAAAIFTIVAVNCLSVKWALYVQNFFTAAKLLILLVIAVAGMVLLLPFETSSVSFSSISLAFYSGLWAYDGWGSLNFITEELKDPYSNLPLAIIIDIPLVTVFYVMANVAYFTVMTPTEILLSPAVAVVRYFYPLPWIVPLFIFSTFGAANGILFTSGRLAYVAGREGHMVKILSYISLRRYTPEPGILSLIYIIPVDINTLINYFSFAQWFFNGLTAFSLIVMRFNRKELHRPFKVDHQSVLLTLISFFLGLTPIDEPKI</sequence>
<feature type="transmembrane region" description="Helical" evidence="5">
    <location>
        <begin position="156"/>
        <end position="176"/>
    </location>
</feature>
<evidence type="ECO:0000256" key="5">
    <source>
        <dbReference type="SAM" id="Phobius"/>
    </source>
</evidence>
<dbReference type="PANTHER" id="PTHR11785">
    <property type="entry name" value="AMINO ACID TRANSPORTER"/>
    <property type="match status" value="1"/>
</dbReference>
<protein>
    <submittedName>
        <fullName evidence="6">Solute carrier family 7 member 9</fullName>
    </submittedName>
</protein>
<name>A0A8C6SG32_9GOBI</name>
<evidence type="ECO:0000256" key="4">
    <source>
        <dbReference type="ARBA" id="ARBA00023136"/>
    </source>
</evidence>
<keyword evidence="2 5" id="KW-0812">Transmembrane</keyword>
<evidence type="ECO:0000256" key="1">
    <source>
        <dbReference type="ARBA" id="ARBA00004141"/>
    </source>
</evidence>
<dbReference type="InterPro" id="IPR050598">
    <property type="entry name" value="AminoAcid_Transporter"/>
</dbReference>
<evidence type="ECO:0000256" key="3">
    <source>
        <dbReference type="ARBA" id="ARBA00022989"/>
    </source>
</evidence>
<dbReference type="Pfam" id="PF13520">
    <property type="entry name" value="AA_permease_2"/>
    <property type="match status" value="1"/>
</dbReference>
<keyword evidence="4 5" id="KW-0472">Membrane</keyword>
<evidence type="ECO:0000256" key="2">
    <source>
        <dbReference type="ARBA" id="ARBA00022692"/>
    </source>
</evidence>
<keyword evidence="7" id="KW-1185">Reference proteome</keyword>